<keyword evidence="4" id="KW-1185">Reference proteome</keyword>
<accession>A0ABV4QYI2</accession>
<feature type="region of interest" description="Disordered" evidence="1">
    <location>
        <begin position="147"/>
        <end position="173"/>
    </location>
</feature>
<dbReference type="Pfam" id="PF07883">
    <property type="entry name" value="Cupin_2"/>
    <property type="match status" value="1"/>
</dbReference>
<dbReference type="InterPro" id="IPR014710">
    <property type="entry name" value="RmlC-like_jellyroll"/>
</dbReference>
<feature type="compositionally biased region" description="Pro residues" evidence="1">
    <location>
        <begin position="152"/>
        <end position="173"/>
    </location>
</feature>
<dbReference type="RefSeq" id="WP_371942365.1">
    <property type="nucleotide sequence ID" value="NZ_JAXCEH010000011.1"/>
</dbReference>
<reference evidence="3 4" key="1">
    <citation type="submission" date="2023-11" db="EMBL/GenBank/DDBJ databases">
        <title>Actinomadura monticuli sp. nov., isolated from volcanic ash.</title>
        <authorList>
            <person name="Lee S.D."/>
            <person name="Yang H."/>
            <person name="Kim I.S."/>
        </authorList>
    </citation>
    <scope>NUCLEOTIDE SEQUENCE [LARGE SCALE GENOMIC DNA]</scope>
    <source>
        <strain evidence="3 4">DSM 45346</strain>
    </source>
</reference>
<dbReference type="EMBL" id="JAXCEH010000011">
    <property type="protein sequence ID" value="MFA1555639.1"/>
    <property type="molecule type" value="Genomic_DNA"/>
</dbReference>
<feature type="domain" description="Cupin type-2" evidence="2">
    <location>
        <begin position="41"/>
        <end position="109"/>
    </location>
</feature>
<dbReference type="PANTHER" id="PTHR36440:SF1">
    <property type="entry name" value="PUTATIVE (AFU_ORTHOLOGUE AFUA_8G07350)-RELATED"/>
    <property type="match status" value="1"/>
</dbReference>
<dbReference type="InterPro" id="IPR011051">
    <property type="entry name" value="RmlC_Cupin_sf"/>
</dbReference>
<sequence>MTHTPGKLVWRDEVPPVRWQGEEGRFLLRTEDTGGLYSFFEVTTSPGGGPPLHVHSAEDEAFYVVEGRYAIRLGDREHEVSAGGLVYGPRGVPHKFRNISAGPSKLLVVATPGGVEGFFEGLSELMSGGGPPDPAAMIDLAGRFDVEGLEPVGPPPGAGRPAARPPAARPAAS</sequence>
<protein>
    <submittedName>
        <fullName evidence="3">Cupin domain-containing protein</fullName>
    </submittedName>
</protein>
<gene>
    <name evidence="3" type="ORF">SM436_18280</name>
</gene>
<dbReference type="SUPFAM" id="SSF51182">
    <property type="entry name" value="RmlC-like cupins"/>
    <property type="match status" value="1"/>
</dbReference>
<dbReference type="InterPro" id="IPR053146">
    <property type="entry name" value="QDO-like"/>
</dbReference>
<dbReference type="InterPro" id="IPR013096">
    <property type="entry name" value="Cupin_2"/>
</dbReference>
<comment type="caution">
    <text evidence="3">The sequence shown here is derived from an EMBL/GenBank/DDBJ whole genome shotgun (WGS) entry which is preliminary data.</text>
</comment>
<dbReference type="Proteomes" id="UP001569904">
    <property type="component" value="Unassembled WGS sequence"/>
</dbReference>
<evidence type="ECO:0000313" key="3">
    <source>
        <dbReference type="EMBL" id="MFA1555639.1"/>
    </source>
</evidence>
<organism evidence="3 4">
    <name type="scientific">Actinomadura chokoriensis</name>
    <dbReference type="NCBI Taxonomy" id="454156"/>
    <lineage>
        <taxon>Bacteria</taxon>
        <taxon>Bacillati</taxon>
        <taxon>Actinomycetota</taxon>
        <taxon>Actinomycetes</taxon>
        <taxon>Streptosporangiales</taxon>
        <taxon>Thermomonosporaceae</taxon>
        <taxon>Actinomadura</taxon>
    </lineage>
</organism>
<evidence type="ECO:0000256" key="1">
    <source>
        <dbReference type="SAM" id="MobiDB-lite"/>
    </source>
</evidence>
<name>A0ABV4QYI2_9ACTN</name>
<dbReference type="Gene3D" id="2.60.120.10">
    <property type="entry name" value="Jelly Rolls"/>
    <property type="match status" value="1"/>
</dbReference>
<evidence type="ECO:0000313" key="4">
    <source>
        <dbReference type="Proteomes" id="UP001569904"/>
    </source>
</evidence>
<proteinExistence type="predicted"/>
<evidence type="ECO:0000259" key="2">
    <source>
        <dbReference type="Pfam" id="PF07883"/>
    </source>
</evidence>
<dbReference type="PANTHER" id="PTHR36440">
    <property type="entry name" value="PUTATIVE (AFU_ORTHOLOGUE AFUA_8G07350)-RELATED"/>
    <property type="match status" value="1"/>
</dbReference>